<organism evidence="2 3">
    <name type="scientific">Carex littledalei</name>
    <dbReference type="NCBI Taxonomy" id="544730"/>
    <lineage>
        <taxon>Eukaryota</taxon>
        <taxon>Viridiplantae</taxon>
        <taxon>Streptophyta</taxon>
        <taxon>Embryophyta</taxon>
        <taxon>Tracheophyta</taxon>
        <taxon>Spermatophyta</taxon>
        <taxon>Magnoliopsida</taxon>
        <taxon>Liliopsida</taxon>
        <taxon>Poales</taxon>
        <taxon>Cyperaceae</taxon>
        <taxon>Cyperoideae</taxon>
        <taxon>Cariceae</taxon>
        <taxon>Carex</taxon>
        <taxon>Carex subgen. Euthyceras</taxon>
    </lineage>
</organism>
<comment type="caution">
    <text evidence="2">The sequence shown here is derived from an EMBL/GenBank/DDBJ whole genome shotgun (WGS) entry which is preliminary data.</text>
</comment>
<feature type="compositionally biased region" description="Acidic residues" evidence="1">
    <location>
        <begin position="65"/>
        <end position="77"/>
    </location>
</feature>
<dbReference type="EMBL" id="SWLB01000006">
    <property type="protein sequence ID" value="KAF3337353.1"/>
    <property type="molecule type" value="Genomic_DNA"/>
</dbReference>
<name>A0A833RCS0_9POAL</name>
<keyword evidence="3" id="KW-1185">Reference proteome</keyword>
<accession>A0A833RCS0</accession>
<sequence>MDFNTIDGETLGRRRDRRVSFAETTAVRFFDRDDSSGTPPKSDSSARRSPHSDSGGDSSRNSSEDGYDLDDDDQEYEDGLAVPPVRFIRDMIDSSPGSASAASVASNDDGNFFGPVSRSFMDSGGASDSGMSEDINNVTHDITLDSTAFSLHFRNIGGDDRSANSAGSLLMTPNVDNKTPFVRGSINELSGANDRSANLAGSLLITPSMDNKPPFVRGSIDELSGANDTVGKLKFSAGMSSAGLGDFSSVANYSSEYNFGGLSATLNDILRQVDDSIKPISPVSCAIDVRMDPKGDGARLLAAEVCHPTDASVDQNADGAKPPTGKDPHSIDFSIYKDGDAAKPLTKEVARPIDVSIDKNGDGARSLMGEVSHPIDVSIDENGDSAKPAAGDVSHPVDVSMDQNDDDAKLLTEEDSHPDHFSIDENYDGAKSLVGEISGPVDVLMNQNGDGVKILKGKDPYPNDASIDKNSDGAKLVIGDVSLPADVSMVQNDDGAKLVEREDPHPIDGSIDKNSDRAKLVRGEVSLPVDVSMVETGGKLVQREDPHPMDVSIDKNSDGAKLVTGEVSLPVDVSMVQNGDGAKLVQMEDPHPIDGSIDKNSDGAKLVTGEVSLPVDVPMVQNGDGAKLVQREDPHPMDVSIDKNSDVAKLVAGEVSFPVDVPMVQNVYGAKLPQMEDPHPTDVSIDRNDNGAMLVTGDVSHAIDASMENNVNSNEFQMFGTCAFDDKPANEKDEDHSEDMHVDFCSNTIPHSPRVASSPRQTISRQVESAIALSSPLMTVQHPERKLPMVTPKVALINEETSPHTKMAPLSETRQSLYIMSELFKQSEKISAIEESILREFPKGNIASTRLDFGNENLPPSQPPVEKVISNQEFDLEERKRKLQQFLGSIEDHPAKRAKPLAYESQEHDGHPQNCCLDWSKLAEDMSEITRLSLSPSVQKLTVQELDLLSGMMEKLQLSRKYERLSAFLINRDSADQRQQRLAEARSLHDKLLYEKAKLELKRLKLNKLRSKAELACKRVQECHLLKSRISDLCCSSSKEAYKEHDCFPTNSISLTQDEQDRLISKRQALKAIEQKIINLGAAFRVSCKIVDLSCDDIINIAKEHLKLKNTHSIVQGDVKLWKLHDIVKQDKWWEIVLDYNLLFQRFTLGTGNSGGILVNSTLNKAKILQAFRDMNAYSAIEFVFKAKLTGRNIDSLKLLRQETLETSLLLGNVIHVLHEVQAAKRELFNLISANFNCKLSNKNMLELQLCFVNFKRGRNMVLSLDLSDLKFAMYPSESSELRIEIDPTMTTFDEVLLKEIKALVQRLPTGRMMVLRLCREVSQYVHSSYK</sequence>
<protein>
    <submittedName>
        <fullName evidence="2">Uncharacterized protein</fullName>
    </submittedName>
</protein>
<feature type="region of interest" description="Disordered" evidence="1">
    <location>
        <begin position="28"/>
        <end position="77"/>
    </location>
</feature>
<evidence type="ECO:0000313" key="3">
    <source>
        <dbReference type="Proteomes" id="UP000623129"/>
    </source>
</evidence>
<dbReference type="OrthoDB" id="1929367at2759"/>
<evidence type="ECO:0000256" key="1">
    <source>
        <dbReference type="SAM" id="MobiDB-lite"/>
    </source>
</evidence>
<feature type="region of interest" description="Disordered" evidence="1">
    <location>
        <begin position="311"/>
        <end position="335"/>
    </location>
</feature>
<feature type="compositionally biased region" description="Basic and acidic residues" evidence="1">
    <location>
        <begin position="324"/>
        <end position="335"/>
    </location>
</feature>
<evidence type="ECO:0000313" key="2">
    <source>
        <dbReference type="EMBL" id="KAF3337353.1"/>
    </source>
</evidence>
<reference evidence="2" key="1">
    <citation type="submission" date="2020-01" db="EMBL/GenBank/DDBJ databases">
        <title>Genome sequence of Kobresia littledalei, the first chromosome-level genome in the family Cyperaceae.</title>
        <authorList>
            <person name="Qu G."/>
        </authorList>
    </citation>
    <scope>NUCLEOTIDE SEQUENCE</scope>
    <source>
        <strain evidence="2">C.B.Clarke</strain>
        <tissue evidence="2">Leaf</tissue>
    </source>
</reference>
<feature type="compositionally biased region" description="Low complexity" evidence="1">
    <location>
        <begin position="52"/>
        <end position="61"/>
    </location>
</feature>
<gene>
    <name evidence="2" type="ORF">FCM35_KLT17940</name>
</gene>
<dbReference type="PANTHER" id="PTHR35707">
    <property type="entry name" value="OS06G0608100 PROTEIN"/>
    <property type="match status" value="1"/>
</dbReference>
<proteinExistence type="predicted"/>
<dbReference type="Proteomes" id="UP000623129">
    <property type="component" value="Unassembled WGS sequence"/>
</dbReference>
<dbReference type="PANTHER" id="PTHR35707:SF1">
    <property type="entry name" value="SPC7 KINETOCHORE PROTEIN DOMAIN-CONTAINING PROTEIN"/>
    <property type="match status" value="1"/>
</dbReference>